<dbReference type="EMBL" id="LR796888">
    <property type="protein sequence ID" value="CAB4173064.1"/>
    <property type="molecule type" value="Genomic_DNA"/>
</dbReference>
<sequence length="61" mass="6536">MKVRILQGLAGAVDSYNAGDVADFSDDVAQRLIDAGIAIAEVEEGKRERTTKTVTSRAVKE</sequence>
<accession>A0A6J5RXB4</accession>
<protein>
    <submittedName>
        <fullName evidence="2">Uncharacterized protein</fullName>
    </submittedName>
</protein>
<dbReference type="EMBL" id="LR797329">
    <property type="protein sequence ID" value="CAB4203260.1"/>
    <property type="molecule type" value="Genomic_DNA"/>
</dbReference>
<gene>
    <name evidence="2" type="ORF">UFOVP1379_11</name>
    <name evidence="1" type="ORF">UFOVP942_26</name>
</gene>
<reference evidence="2" key="1">
    <citation type="submission" date="2020-05" db="EMBL/GenBank/DDBJ databases">
        <authorList>
            <person name="Chiriac C."/>
            <person name="Salcher M."/>
            <person name="Ghai R."/>
            <person name="Kavagutti S V."/>
        </authorList>
    </citation>
    <scope>NUCLEOTIDE SEQUENCE</scope>
</reference>
<organism evidence="2">
    <name type="scientific">uncultured Caudovirales phage</name>
    <dbReference type="NCBI Taxonomy" id="2100421"/>
    <lineage>
        <taxon>Viruses</taxon>
        <taxon>Duplodnaviria</taxon>
        <taxon>Heunggongvirae</taxon>
        <taxon>Uroviricota</taxon>
        <taxon>Caudoviricetes</taxon>
        <taxon>Peduoviridae</taxon>
        <taxon>Maltschvirus</taxon>
        <taxon>Maltschvirus maltsch</taxon>
    </lineage>
</organism>
<name>A0A6J5RXB4_9CAUD</name>
<evidence type="ECO:0000313" key="1">
    <source>
        <dbReference type="EMBL" id="CAB4173064.1"/>
    </source>
</evidence>
<proteinExistence type="predicted"/>
<evidence type="ECO:0000313" key="2">
    <source>
        <dbReference type="EMBL" id="CAB4203260.1"/>
    </source>
</evidence>